<dbReference type="InterPro" id="IPR032675">
    <property type="entry name" value="LRR_dom_sf"/>
</dbReference>
<proteinExistence type="predicted"/>
<evidence type="ECO:0000313" key="1">
    <source>
        <dbReference type="EMBL" id="EGZ15661.1"/>
    </source>
</evidence>
<dbReference type="GeneID" id="20659065"/>
<sequence>IVFIEHSQLTSVPPALIRLEPYYVSLTGNPITELSPDIFEIPSIAYLILGDIDIVELPRDVPNLSPMLFSIYLSDTNVSFFWSWIDALVLRNSELGEPTLFLGGSTYCTELAMLMDGEASSFGVKESEGYSEILVDPSDATRDVILNTVSCDEAYTATFYPIDVEDANSAIVNSA</sequence>
<dbReference type="SUPFAM" id="SSF52058">
    <property type="entry name" value="L domain-like"/>
    <property type="match status" value="1"/>
</dbReference>
<dbReference type="EMBL" id="JH159155">
    <property type="protein sequence ID" value="EGZ15661.1"/>
    <property type="molecule type" value="Genomic_DNA"/>
</dbReference>
<dbReference type="InParanoid" id="G4ZMM6"/>
<dbReference type="Gene3D" id="3.80.10.10">
    <property type="entry name" value="Ribonuclease Inhibitor"/>
    <property type="match status" value="1"/>
</dbReference>
<feature type="non-terminal residue" evidence="1">
    <location>
        <position position="1"/>
    </location>
</feature>
<dbReference type="RefSeq" id="XP_009529410.1">
    <property type="nucleotide sequence ID" value="XM_009531115.1"/>
</dbReference>
<dbReference type="SMR" id="G4ZMM6"/>
<reference evidence="1 2" key="1">
    <citation type="journal article" date="2006" name="Science">
        <title>Phytophthora genome sequences uncover evolutionary origins and mechanisms of pathogenesis.</title>
        <authorList>
            <person name="Tyler B.M."/>
            <person name="Tripathy S."/>
            <person name="Zhang X."/>
            <person name="Dehal P."/>
            <person name="Jiang R.H."/>
            <person name="Aerts A."/>
            <person name="Arredondo F.D."/>
            <person name="Baxter L."/>
            <person name="Bensasson D."/>
            <person name="Beynon J.L."/>
            <person name="Chapman J."/>
            <person name="Damasceno C.M."/>
            <person name="Dorrance A.E."/>
            <person name="Dou D."/>
            <person name="Dickerman A.W."/>
            <person name="Dubchak I.L."/>
            <person name="Garbelotto M."/>
            <person name="Gijzen M."/>
            <person name="Gordon S.G."/>
            <person name="Govers F."/>
            <person name="Grunwald N.J."/>
            <person name="Huang W."/>
            <person name="Ivors K.L."/>
            <person name="Jones R.W."/>
            <person name="Kamoun S."/>
            <person name="Krampis K."/>
            <person name="Lamour K.H."/>
            <person name="Lee M.K."/>
            <person name="McDonald W.H."/>
            <person name="Medina M."/>
            <person name="Meijer H.J."/>
            <person name="Nordberg E.K."/>
            <person name="Maclean D.J."/>
            <person name="Ospina-Giraldo M.D."/>
            <person name="Morris P.F."/>
            <person name="Phuntumart V."/>
            <person name="Putnam N.H."/>
            <person name="Rash S."/>
            <person name="Rose J.K."/>
            <person name="Sakihama Y."/>
            <person name="Salamov A.A."/>
            <person name="Savidor A."/>
            <person name="Scheuring C.F."/>
            <person name="Smith B.M."/>
            <person name="Sobral B.W."/>
            <person name="Terry A."/>
            <person name="Torto-Alalibo T.A."/>
            <person name="Win J."/>
            <person name="Xu Z."/>
            <person name="Zhang H."/>
            <person name="Grigoriev I.V."/>
            <person name="Rokhsar D.S."/>
            <person name="Boore J.L."/>
        </authorList>
    </citation>
    <scope>NUCLEOTIDE SEQUENCE [LARGE SCALE GENOMIC DNA]</scope>
    <source>
        <strain evidence="1 2">P6497</strain>
    </source>
</reference>
<keyword evidence="2" id="KW-1185">Reference proteome</keyword>
<dbReference type="Proteomes" id="UP000002640">
    <property type="component" value="Unassembled WGS sequence"/>
</dbReference>
<dbReference type="AlphaFoldDB" id="G4ZMM6"/>
<dbReference type="KEGG" id="psoj:PHYSODRAFT_510048"/>
<accession>G4ZMM6</accession>
<organism evidence="1 2">
    <name type="scientific">Phytophthora sojae (strain P6497)</name>
    <name type="common">Soybean stem and root rot agent</name>
    <name type="synonym">Phytophthora megasperma f. sp. glycines</name>
    <dbReference type="NCBI Taxonomy" id="1094619"/>
    <lineage>
        <taxon>Eukaryota</taxon>
        <taxon>Sar</taxon>
        <taxon>Stramenopiles</taxon>
        <taxon>Oomycota</taxon>
        <taxon>Peronosporomycetes</taxon>
        <taxon>Peronosporales</taxon>
        <taxon>Peronosporaceae</taxon>
        <taxon>Phytophthora</taxon>
    </lineage>
</organism>
<protein>
    <submittedName>
        <fullName evidence="1">Uncharacterized protein</fullName>
    </submittedName>
</protein>
<evidence type="ECO:0000313" key="2">
    <source>
        <dbReference type="Proteomes" id="UP000002640"/>
    </source>
</evidence>
<name>G4ZMM6_PHYSP</name>
<gene>
    <name evidence="1" type="ORF">PHYSODRAFT_510048</name>
</gene>